<feature type="compositionally biased region" description="Polar residues" evidence="6">
    <location>
        <begin position="216"/>
        <end position="234"/>
    </location>
</feature>
<evidence type="ECO:0000259" key="7">
    <source>
        <dbReference type="PROSITE" id="PS50888"/>
    </source>
</evidence>
<evidence type="ECO:0000256" key="5">
    <source>
        <dbReference type="ARBA" id="ARBA00023242"/>
    </source>
</evidence>
<accession>A0A1D1VD64</accession>
<dbReference type="AlphaFoldDB" id="A0A1D1VD64"/>
<evidence type="ECO:0000313" key="10">
    <source>
        <dbReference type="Proteomes" id="UP000186922"/>
    </source>
</evidence>
<gene>
    <name evidence="9" type="primary">RvY_08931-1</name>
    <name evidence="9" type="synonym">RvY_08931.1</name>
    <name evidence="9" type="ORF">RvY_08931</name>
</gene>
<dbReference type="InterPro" id="IPR003650">
    <property type="entry name" value="Orange_dom"/>
</dbReference>
<dbReference type="PROSITE" id="PS51054">
    <property type="entry name" value="ORANGE"/>
    <property type="match status" value="1"/>
</dbReference>
<keyword evidence="2" id="KW-0805">Transcription regulation</keyword>
<dbReference type="GO" id="GO:0005634">
    <property type="term" value="C:nucleus"/>
    <property type="evidence" value="ECO:0007669"/>
    <property type="project" value="UniProtKB-SubCell"/>
</dbReference>
<keyword evidence="3" id="KW-0238">DNA-binding</keyword>
<keyword evidence="5" id="KW-0539">Nucleus</keyword>
<dbReference type="STRING" id="947166.A0A1D1VD64"/>
<dbReference type="InterPro" id="IPR050370">
    <property type="entry name" value="HES_HEY"/>
</dbReference>
<feature type="domain" description="BHLH" evidence="7">
    <location>
        <begin position="14"/>
        <end position="71"/>
    </location>
</feature>
<evidence type="ECO:0000256" key="6">
    <source>
        <dbReference type="SAM" id="MobiDB-lite"/>
    </source>
</evidence>
<dbReference type="Gene3D" id="4.10.280.10">
    <property type="entry name" value="Helix-loop-helix DNA-binding domain"/>
    <property type="match status" value="1"/>
</dbReference>
<dbReference type="SUPFAM" id="SSF158457">
    <property type="entry name" value="Orange domain-like"/>
    <property type="match status" value="1"/>
</dbReference>
<evidence type="ECO:0000256" key="3">
    <source>
        <dbReference type="ARBA" id="ARBA00023125"/>
    </source>
</evidence>
<evidence type="ECO:0000259" key="8">
    <source>
        <dbReference type="PROSITE" id="PS51054"/>
    </source>
</evidence>
<dbReference type="Gene3D" id="6.10.250.980">
    <property type="match status" value="1"/>
</dbReference>
<evidence type="ECO:0000256" key="2">
    <source>
        <dbReference type="ARBA" id="ARBA00023015"/>
    </source>
</evidence>
<dbReference type="OrthoDB" id="6085656at2759"/>
<dbReference type="InterPro" id="IPR011598">
    <property type="entry name" value="bHLH_dom"/>
</dbReference>
<evidence type="ECO:0000256" key="4">
    <source>
        <dbReference type="ARBA" id="ARBA00023163"/>
    </source>
</evidence>
<dbReference type="EMBL" id="BDGG01000004">
    <property type="protein sequence ID" value="GAU97677.1"/>
    <property type="molecule type" value="Genomic_DNA"/>
</dbReference>
<dbReference type="SUPFAM" id="SSF47459">
    <property type="entry name" value="HLH, helix-loop-helix DNA-binding domain"/>
    <property type="match status" value="1"/>
</dbReference>
<dbReference type="GO" id="GO:0006355">
    <property type="term" value="P:regulation of DNA-templated transcription"/>
    <property type="evidence" value="ECO:0007669"/>
    <property type="project" value="InterPro"/>
</dbReference>
<dbReference type="SMART" id="SM00353">
    <property type="entry name" value="HLH"/>
    <property type="match status" value="1"/>
</dbReference>
<comment type="subcellular location">
    <subcellularLocation>
        <location evidence="1">Nucleus</location>
    </subcellularLocation>
</comment>
<organism evidence="9 10">
    <name type="scientific">Ramazzottius varieornatus</name>
    <name type="common">Water bear</name>
    <name type="synonym">Tardigrade</name>
    <dbReference type="NCBI Taxonomy" id="947166"/>
    <lineage>
        <taxon>Eukaryota</taxon>
        <taxon>Metazoa</taxon>
        <taxon>Ecdysozoa</taxon>
        <taxon>Tardigrada</taxon>
        <taxon>Eutardigrada</taxon>
        <taxon>Parachela</taxon>
        <taxon>Hypsibioidea</taxon>
        <taxon>Ramazzottiidae</taxon>
        <taxon>Ramazzottius</taxon>
    </lineage>
</organism>
<feature type="compositionally biased region" description="Low complexity" evidence="6">
    <location>
        <begin position="204"/>
        <end position="215"/>
    </location>
</feature>
<dbReference type="Pfam" id="PF00010">
    <property type="entry name" value="HLH"/>
    <property type="match status" value="1"/>
</dbReference>
<dbReference type="GO" id="GO:0046983">
    <property type="term" value="F:protein dimerization activity"/>
    <property type="evidence" value="ECO:0007669"/>
    <property type="project" value="InterPro"/>
</dbReference>
<name>A0A1D1VD64_RAMVA</name>
<keyword evidence="10" id="KW-1185">Reference proteome</keyword>
<dbReference type="SMART" id="SM00511">
    <property type="entry name" value="ORANGE"/>
    <property type="match status" value="1"/>
</dbReference>
<dbReference type="InterPro" id="IPR036638">
    <property type="entry name" value="HLH_DNA-bd_sf"/>
</dbReference>
<dbReference type="Pfam" id="PF07527">
    <property type="entry name" value="Hairy_orange"/>
    <property type="match status" value="1"/>
</dbReference>
<protein>
    <submittedName>
        <fullName evidence="9">Uncharacterized protein</fullName>
    </submittedName>
</protein>
<feature type="domain" description="Orange" evidence="8">
    <location>
        <begin position="90"/>
        <end position="123"/>
    </location>
</feature>
<dbReference type="CDD" id="cd18913">
    <property type="entry name" value="bHLH-O_hairy_like"/>
    <property type="match status" value="1"/>
</dbReference>
<feature type="region of interest" description="Disordered" evidence="6">
    <location>
        <begin position="201"/>
        <end position="234"/>
    </location>
</feature>
<sequence length="248" mass="27679">MPVERVCISAMSEHRRASKPIMEKRRRARINNSLTELKTLILDATRKDCSRQSKLEKADILEMTVKHLQNVQRQQMAAAVSHDPTVLTKFKGGFTECAAEISRYLNSMEGVDKNVRQRILAHLGQCLNGLHNYLTPLAFGPPSVAPAFFHNSPPQHLLPHLRNVPMAPVMMHSRPQHFFPTTLSPLNVHPLNVHPLNETQNCRASESPCSSPASPFGSTGSSLPPTTPYSPMSTCSKMSEAESVWRPW</sequence>
<dbReference type="PANTHER" id="PTHR10985">
    <property type="entry name" value="BASIC HELIX-LOOP-HELIX TRANSCRIPTION FACTOR, HES-RELATED"/>
    <property type="match status" value="1"/>
</dbReference>
<proteinExistence type="predicted"/>
<evidence type="ECO:0000313" key="9">
    <source>
        <dbReference type="EMBL" id="GAU97677.1"/>
    </source>
</evidence>
<keyword evidence="4" id="KW-0804">Transcription</keyword>
<dbReference type="Proteomes" id="UP000186922">
    <property type="component" value="Unassembled WGS sequence"/>
</dbReference>
<dbReference type="PROSITE" id="PS50888">
    <property type="entry name" value="BHLH"/>
    <property type="match status" value="1"/>
</dbReference>
<comment type="caution">
    <text evidence="9">The sequence shown here is derived from an EMBL/GenBank/DDBJ whole genome shotgun (WGS) entry which is preliminary data.</text>
</comment>
<reference evidence="9 10" key="1">
    <citation type="journal article" date="2016" name="Nat. Commun.">
        <title>Extremotolerant tardigrade genome and improved radiotolerance of human cultured cells by tardigrade-unique protein.</title>
        <authorList>
            <person name="Hashimoto T."/>
            <person name="Horikawa D.D."/>
            <person name="Saito Y."/>
            <person name="Kuwahara H."/>
            <person name="Kozuka-Hata H."/>
            <person name="Shin-I T."/>
            <person name="Minakuchi Y."/>
            <person name="Ohishi K."/>
            <person name="Motoyama A."/>
            <person name="Aizu T."/>
            <person name="Enomoto A."/>
            <person name="Kondo K."/>
            <person name="Tanaka S."/>
            <person name="Hara Y."/>
            <person name="Koshikawa S."/>
            <person name="Sagara H."/>
            <person name="Miura T."/>
            <person name="Yokobori S."/>
            <person name="Miyagawa K."/>
            <person name="Suzuki Y."/>
            <person name="Kubo T."/>
            <person name="Oyama M."/>
            <person name="Kohara Y."/>
            <person name="Fujiyama A."/>
            <person name="Arakawa K."/>
            <person name="Katayama T."/>
            <person name="Toyoda A."/>
            <person name="Kunieda T."/>
        </authorList>
    </citation>
    <scope>NUCLEOTIDE SEQUENCE [LARGE SCALE GENOMIC DNA]</scope>
    <source>
        <strain evidence="9 10">YOKOZUNA-1</strain>
    </source>
</reference>
<dbReference type="FunFam" id="4.10.280.10:FF:000009">
    <property type="entry name" value="Transcription factor HES-1"/>
    <property type="match status" value="1"/>
</dbReference>
<evidence type="ECO:0000256" key="1">
    <source>
        <dbReference type="ARBA" id="ARBA00004123"/>
    </source>
</evidence>
<dbReference type="GO" id="GO:0003677">
    <property type="term" value="F:DNA binding"/>
    <property type="evidence" value="ECO:0007669"/>
    <property type="project" value="UniProtKB-KW"/>
</dbReference>